<gene>
    <name evidence="1" type="ORF">GR170_10195</name>
</gene>
<dbReference type="Proteomes" id="UP000477911">
    <property type="component" value="Unassembled WGS sequence"/>
</dbReference>
<reference evidence="1 2" key="1">
    <citation type="submission" date="2019-12" db="EMBL/GenBank/DDBJ databases">
        <authorList>
            <person name="Li M."/>
        </authorList>
    </citation>
    <scope>NUCLEOTIDE SEQUENCE [LARGE SCALE GENOMIC DNA]</scope>
    <source>
        <strain evidence="1 2">GBMRC 2024</strain>
    </source>
</reference>
<dbReference type="EMBL" id="WUMU01000009">
    <property type="protein sequence ID" value="MXN18207.1"/>
    <property type="molecule type" value="Genomic_DNA"/>
</dbReference>
<dbReference type="RefSeq" id="WP_160894308.1">
    <property type="nucleotide sequence ID" value="NZ_WUMU01000009.1"/>
</dbReference>
<evidence type="ECO:0000313" key="1">
    <source>
        <dbReference type="EMBL" id="MXN18207.1"/>
    </source>
</evidence>
<comment type="caution">
    <text evidence="1">The sequence shown here is derived from an EMBL/GenBank/DDBJ whole genome shotgun (WGS) entry which is preliminary data.</text>
</comment>
<dbReference type="AlphaFoldDB" id="A0A6L7G3W9"/>
<evidence type="ECO:0000313" key="2">
    <source>
        <dbReference type="Proteomes" id="UP000477911"/>
    </source>
</evidence>
<protein>
    <submittedName>
        <fullName evidence="1">Uncharacterized protein</fullName>
    </submittedName>
</protein>
<sequence length="48" mass="5275">MATTEQKTISPKEALALLEESLSYYMPEEAAQPAAKAEEEPVYIPYAA</sequence>
<proteinExistence type="predicted"/>
<organism evidence="1 2">
    <name type="scientific">Pseudooceanicola albus</name>
    <dbReference type="NCBI Taxonomy" id="2692189"/>
    <lineage>
        <taxon>Bacteria</taxon>
        <taxon>Pseudomonadati</taxon>
        <taxon>Pseudomonadota</taxon>
        <taxon>Alphaproteobacteria</taxon>
        <taxon>Rhodobacterales</taxon>
        <taxon>Paracoccaceae</taxon>
        <taxon>Pseudooceanicola</taxon>
    </lineage>
</organism>
<name>A0A6L7G3W9_9RHOB</name>
<keyword evidence="2" id="KW-1185">Reference proteome</keyword>
<accession>A0A6L7G3W9</accession>